<reference evidence="2" key="1">
    <citation type="submission" date="2021-11" db="EMBL/GenBank/DDBJ databases">
        <authorList>
            <consortium name="Genoscope - CEA"/>
            <person name="William W."/>
        </authorList>
    </citation>
    <scope>NUCLEOTIDE SEQUENCE</scope>
</reference>
<evidence type="ECO:0000313" key="2">
    <source>
        <dbReference type="EMBL" id="CAH0377406.1"/>
    </source>
</evidence>
<dbReference type="AlphaFoldDB" id="A0A8J2X2A0"/>
<accession>A0A8J2X2A0</accession>
<dbReference type="InterPro" id="IPR016024">
    <property type="entry name" value="ARM-type_fold"/>
</dbReference>
<protein>
    <submittedName>
        <fullName evidence="2">Uncharacterized protein</fullName>
    </submittedName>
</protein>
<dbReference type="EMBL" id="CAKKNE010000005">
    <property type="protein sequence ID" value="CAH0377406.1"/>
    <property type="molecule type" value="Genomic_DNA"/>
</dbReference>
<comment type="caution">
    <text evidence="2">The sequence shown here is derived from an EMBL/GenBank/DDBJ whole genome shotgun (WGS) entry which is preliminary data.</text>
</comment>
<organism evidence="2 3">
    <name type="scientific">Pelagomonas calceolata</name>
    <dbReference type="NCBI Taxonomy" id="35677"/>
    <lineage>
        <taxon>Eukaryota</taxon>
        <taxon>Sar</taxon>
        <taxon>Stramenopiles</taxon>
        <taxon>Ochrophyta</taxon>
        <taxon>Pelagophyceae</taxon>
        <taxon>Pelagomonadales</taxon>
        <taxon>Pelagomonadaceae</taxon>
        <taxon>Pelagomonas</taxon>
    </lineage>
</organism>
<feature type="region of interest" description="Disordered" evidence="1">
    <location>
        <begin position="445"/>
        <end position="467"/>
    </location>
</feature>
<feature type="region of interest" description="Disordered" evidence="1">
    <location>
        <begin position="697"/>
        <end position="735"/>
    </location>
</feature>
<keyword evidence="3" id="KW-1185">Reference proteome</keyword>
<feature type="compositionally biased region" description="Basic and acidic residues" evidence="1">
    <location>
        <begin position="446"/>
        <end position="455"/>
    </location>
</feature>
<dbReference type="SUPFAM" id="SSF48371">
    <property type="entry name" value="ARM repeat"/>
    <property type="match status" value="1"/>
</dbReference>
<gene>
    <name evidence="2" type="ORF">PECAL_5P19570</name>
</gene>
<sequence>MACFSPTKARVAPVAAAEWASAASNETDAAKRLELLCATLDSIETNASDSAKALAACIHVADVSLGDVWSEARRACARGVAKVPLASTDRARLAAHFGEQLDALGENDDWRRYDGLCRALEQLVTRGSVSIVREAHIVARKALSHEQPTVRQAAARVMASADASLLETISMEREAWLREKGIDRERRAAALAGLLEGANVLIKNHDVADFDIDATVALLGDAASTVRQGAAEQLQRLASKGLELASRVVASISEASLADWRRAEGSLMTLDGVLSDEASRAMANYPDVDESRATYRASLLKISMRWLRTTVRTDDEAEPFEVRRAARQLAHSTARAEIAFVSHTPGSIALSLLKKGPDAVAARLLHHACSFLRYIDESLMEAQRTPRGRRWGLSHEGAGGDSESVEQSERAVSRAVVAAPEKLSERIEAFRPVLLECVQLIQQHPATEEDARAEPKASPSRTPGGTYNLTATEELRIEERLVIVRGLALCIPDGAIAEERFGAFFKVEMRDPGRQWFHLAKAPSELRRLAEPALCEFVSCLRHPQALESVGPALVDWLLALEGNQRGDRERPTSRKHVAEALCVLLRGALCVFQPTGRITDHACSMLGTVFRAAAFSAERETFAVALGERNGADTVARAASSMIAQLAPAWSRVRRSDGEAAARLAALCALAAAVCSIDATHLRAALASLIAACPGQQTPPRTPVKAPRPLSPLGLGPPETPVTPLSPHAAEPIDDWDDWDDDDADEEPVVASSAGLAALVDAVRAELENYNYSRARRRRVAAIVSPRRSDLILINGCLCCNLSLYADCPECIGASCKGELLCCVQRFCFKAGMPPLTCCESFVDKEVCCQIGLCCCAIGVKCPTTCIKHQGQCCCIVENVAIPCDSEIPMYRGGVLVRLAFDRLAQRSCAICFLACHPHVGVCVRLKSRWPYHRAGGAPPQAEAMDGKEEIRVVEEQPSWQGGSLESLDVIDKVPDESVKLAADQ</sequence>
<evidence type="ECO:0000256" key="1">
    <source>
        <dbReference type="SAM" id="MobiDB-lite"/>
    </source>
</evidence>
<proteinExistence type="predicted"/>
<dbReference type="Proteomes" id="UP000789595">
    <property type="component" value="Unassembled WGS sequence"/>
</dbReference>
<name>A0A8J2X2A0_9STRA</name>
<feature type="compositionally biased region" description="Low complexity" evidence="1">
    <location>
        <begin position="708"/>
        <end position="718"/>
    </location>
</feature>
<dbReference type="OrthoDB" id="10678517at2759"/>
<evidence type="ECO:0000313" key="3">
    <source>
        <dbReference type="Proteomes" id="UP000789595"/>
    </source>
</evidence>